<protein>
    <submittedName>
        <fullName evidence="2">Uncharacterized protein</fullName>
    </submittedName>
</protein>
<feature type="region of interest" description="Disordered" evidence="1">
    <location>
        <begin position="1"/>
        <end position="74"/>
    </location>
</feature>
<reference evidence="2" key="1">
    <citation type="submission" date="2016-06" db="EMBL/GenBank/DDBJ databases">
        <title>Complete Genome Sequence of Pandoraea faecigallinarum DSM-23572.</title>
        <authorList>
            <person name="Yong D."/>
            <person name="Ee R."/>
            <person name="Lim Y.-L."/>
            <person name="Yin W.-F."/>
            <person name="Chan K.-G."/>
        </authorList>
    </citation>
    <scope>NUCLEOTIDE SEQUENCE</scope>
    <source>
        <strain evidence="2">DSM 23572</strain>
    </source>
</reference>
<keyword evidence="3" id="KW-1185">Reference proteome</keyword>
<dbReference type="EMBL" id="CP011807">
    <property type="protein sequence ID" value="AKM32310.2"/>
    <property type="molecule type" value="Genomic_DNA"/>
</dbReference>
<proteinExistence type="predicted"/>
<name>A0A0H3WXE8_9BURK</name>
<evidence type="ECO:0000313" key="3">
    <source>
        <dbReference type="Proteomes" id="UP000035651"/>
    </source>
</evidence>
<dbReference type="KEGG" id="pfg:AB870_22735"/>
<feature type="compositionally biased region" description="Basic and acidic residues" evidence="1">
    <location>
        <begin position="58"/>
        <end position="74"/>
    </location>
</feature>
<organism evidence="2 3">
    <name type="scientific">Pandoraea faecigallinarum</name>
    <dbReference type="NCBI Taxonomy" id="656179"/>
    <lineage>
        <taxon>Bacteria</taxon>
        <taxon>Pseudomonadati</taxon>
        <taxon>Pseudomonadota</taxon>
        <taxon>Betaproteobacteria</taxon>
        <taxon>Burkholderiales</taxon>
        <taxon>Burkholderiaceae</taxon>
        <taxon>Pandoraea</taxon>
    </lineage>
</organism>
<evidence type="ECO:0000256" key="1">
    <source>
        <dbReference type="SAM" id="MobiDB-lite"/>
    </source>
</evidence>
<sequence length="74" mass="8135">MPGSRRNSMRPGHARHPASGDDAGPSIAKRTAKASVTREPFPRIIEGALKDHSHRTHPRDASAEDHREMLEASM</sequence>
<gene>
    <name evidence="2" type="ORF">AB870_22735</name>
</gene>
<dbReference type="AlphaFoldDB" id="A0A0H3WXE8"/>
<dbReference type="STRING" id="656179.AB870_22735"/>
<dbReference type="Proteomes" id="UP000035651">
    <property type="component" value="Chromosome"/>
</dbReference>
<evidence type="ECO:0000313" key="2">
    <source>
        <dbReference type="EMBL" id="AKM32310.2"/>
    </source>
</evidence>
<accession>A0A0H3WXE8</accession>